<evidence type="ECO:0000256" key="3">
    <source>
        <dbReference type="ARBA" id="ARBA00022801"/>
    </source>
</evidence>
<keyword evidence="4" id="KW-0788">Thiol protease</keyword>
<keyword evidence="6" id="KW-0732">Signal</keyword>
<evidence type="ECO:0000313" key="8">
    <source>
        <dbReference type="EMBL" id="GAA2346213.1"/>
    </source>
</evidence>
<dbReference type="PANTHER" id="PTHR47359">
    <property type="entry name" value="PEPTIDOGLYCAN DL-ENDOPEPTIDASE CWLO"/>
    <property type="match status" value="1"/>
</dbReference>
<comment type="caution">
    <text evidence="8">The sequence shown here is derived from an EMBL/GenBank/DDBJ whole genome shotgun (WGS) entry which is preliminary data.</text>
</comment>
<keyword evidence="9" id="KW-1185">Reference proteome</keyword>
<evidence type="ECO:0000256" key="4">
    <source>
        <dbReference type="ARBA" id="ARBA00022807"/>
    </source>
</evidence>
<dbReference type="SUPFAM" id="SSF54001">
    <property type="entry name" value="Cysteine proteinases"/>
    <property type="match status" value="1"/>
</dbReference>
<evidence type="ECO:0000313" key="9">
    <source>
        <dbReference type="Proteomes" id="UP001501444"/>
    </source>
</evidence>
<dbReference type="PROSITE" id="PS51935">
    <property type="entry name" value="NLPC_P60"/>
    <property type="match status" value="1"/>
</dbReference>
<keyword evidence="3" id="KW-0378">Hydrolase</keyword>
<comment type="similarity">
    <text evidence="1">Belongs to the peptidase C40 family.</text>
</comment>
<evidence type="ECO:0000256" key="2">
    <source>
        <dbReference type="ARBA" id="ARBA00022670"/>
    </source>
</evidence>
<dbReference type="Gene3D" id="3.90.1720.10">
    <property type="entry name" value="endopeptidase domain like (from Nostoc punctiforme)"/>
    <property type="match status" value="1"/>
</dbReference>
<evidence type="ECO:0000259" key="7">
    <source>
        <dbReference type="PROSITE" id="PS51935"/>
    </source>
</evidence>
<dbReference type="InterPro" id="IPR038765">
    <property type="entry name" value="Papain-like_cys_pep_sf"/>
</dbReference>
<evidence type="ECO:0000256" key="6">
    <source>
        <dbReference type="SAM" id="SignalP"/>
    </source>
</evidence>
<feature type="chain" id="PRO_5045981520" evidence="6">
    <location>
        <begin position="34"/>
        <end position="334"/>
    </location>
</feature>
<feature type="signal peptide" evidence="6">
    <location>
        <begin position="1"/>
        <end position="33"/>
    </location>
</feature>
<reference evidence="9" key="1">
    <citation type="journal article" date="2019" name="Int. J. Syst. Evol. Microbiol.">
        <title>The Global Catalogue of Microorganisms (GCM) 10K type strain sequencing project: providing services to taxonomists for standard genome sequencing and annotation.</title>
        <authorList>
            <consortium name="The Broad Institute Genomics Platform"/>
            <consortium name="The Broad Institute Genome Sequencing Center for Infectious Disease"/>
            <person name="Wu L."/>
            <person name="Ma J."/>
        </authorList>
    </citation>
    <scope>NUCLEOTIDE SEQUENCE [LARGE SCALE GENOMIC DNA]</scope>
    <source>
        <strain evidence="9">JCM 3272</strain>
    </source>
</reference>
<organism evidence="8 9">
    <name type="scientific">Dactylosporangium salmoneum</name>
    <dbReference type="NCBI Taxonomy" id="53361"/>
    <lineage>
        <taxon>Bacteria</taxon>
        <taxon>Bacillati</taxon>
        <taxon>Actinomycetota</taxon>
        <taxon>Actinomycetes</taxon>
        <taxon>Micromonosporales</taxon>
        <taxon>Micromonosporaceae</taxon>
        <taxon>Dactylosporangium</taxon>
    </lineage>
</organism>
<evidence type="ECO:0000256" key="5">
    <source>
        <dbReference type="SAM" id="Coils"/>
    </source>
</evidence>
<feature type="domain" description="NlpC/P60" evidence="7">
    <location>
        <begin position="214"/>
        <end position="334"/>
    </location>
</feature>
<feature type="coiled-coil region" evidence="5">
    <location>
        <begin position="140"/>
        <end position="191"/>
    </location>
</feature>
<dbReference type="InterPro" id="IPR000064">
    <property type="entry name" value="NLP_P60_dom"/>
</dbReference>
<evidence type="ECO:0000256" key="1">
    <source>
        <dbReference type="ARBA" id="ARBA00007074"/>
    </source>
</evidence>
<dbReference type="InterPro" id="IPR051794">
    <property type="entry name" value="PG_Endopeptidase_C40"/>
</dbReference>
<dbReference type="Gene3D" id="6.10.250.3150">
    <property type="match status" value="1"/>
</dbReference>
<dbReference type="EMBL" id="BAAARV010000025">
    <property type="protein sequence ID" value="GAA2346213.1"/>
    <property type="molecule type" value="Genomic_DNA"/>
</dbReference>
<dbReference type="Proteomes" id="UP001501444">
    <property type="component" value="Unassembled WGS sequence"/>
</dbReference>
<keyword evidence="2" id="KW-0645">Protease</keyword>
<accession>A0ABP5T5Y8</accession>
<proteinExistence type="inferred from homology"/>
<dbReference type="PANTHER" id="PTHR47359:SF3">
    <property type="entry name" value="NLP_P60 DOMAIN-CONTAINING PROTEIN-RELATED"/>
    <property type="match status" value="1"/>
</dbReference>
<gene>
    <name evidence="8" type="ORF">GCM10010170_032830</name>
</gene>
<protein>
    <submittedName>
        <fullName evidence="8">C40 family peptidase</fullName>
    </submittedName>
</protein>
<sequence>MSTGHRAHRSVLRTLLLGFVMLAVLAPSTVAHADPTLAEIEAQLDKSNQDLEATIEAWNGINADLATTQAKVADLQAKLKPLQDGVDATSANVEQFAIAQFKTAGNMQALSAILNARDTGSLMDQMSMLQQITHSQQKDIENYRNAKSKYDSEKQQLDELLAAQTTQKSDIENKRKLIEGDIKKLQDLQKKATAAGSKKVNPPAYNPGTLPPASGKAGAAVAYAKAQLGKPYVFGAAGPNSFDCSGLTMAAWKAAGVSLTHQASRQFSEIAAHYRTSTLPFDKLEPGDLIFYNGLGHVGIYVGNKSIIHAPHTGTVVQYASATVDSVYGWARPQ</sequence>
<name>A0ABP5T5Y8_9ACTN</name>
<keyword evidence="5" id="KW-0175">Coiled coil</keyword>
<dbReference type="Pfam" id="PF00877">
    <property type="entry name" value="NLPC_P60"/>
    <property type="match status" value="1"/>
</dbReference>
<dbReference type="RefSeq" id="WP_344613239.1">
    <property type="nucleotide sequence ID" value="NZ_BAAARV010000025.1"/>
</dbReference>